<name>A0A545AQ20_9ACTN</name>
<dbReference type="OrthoDB" id="5196880at2"/>
<accession>A0A545AQ20</accession>
<sequence length="117" mass="13174">MAVRLRWRCSDPGCASRHWAHVSICTVCALPRGWIRLSLHVENAYELYPDAECDFTDVMIPAPPAQRCGEGWDEWAYTNVFVPFTGVGHTDGDSWYDVAITACTDPTLVGQTFDWGY</sequence>
<keyword evidence="2" id="KW-1185">Reference proteome</keyword>
<dbReference type="Proteomes" id="UP000317982">
    <property type="component" value="Unassembled WGS sequence"/>
</dbReference>
<evidence type="ECO:0000313" key="1">
    <source>
        <dbReference type="EMBL" id="TQS42835.1"/>
    </source>
</evidence>
<comment type="caution">
    <text evidence="1">The sequence shown here is derived from an EMBL/GenBank/DDBJ whole genome shotgun (WGS) entry which is preliminary data.</text>
</comment>
<gene>
    <name evidence="1" type="ORF">FL583_22555</name>
</gene>
<dbReference type="RefSeq" id="WP_142706704.1">
    <property type="nucleotide sequence ID" value="NZ_VIRS01000016.1"/>
</dbReference>
<protein>
    <submittedName>
        <fullName evidence="1">Uncharacterized protein</fullName>
    </submittedName>
</protein>
<organism evidence="1 2">
    <name type="scientific">Cryptosporangium phraense</name>
    <dbReference type="NCBI Taxonomy" id="2593070"/>
    <lineage>
        <taxon>Bacteria</taxon>
        <taxon>Bacillati</taxon>
        <taxon>Actinomycetota</taxon>
        <taxon>Actinomycetes</taxon>
        <taxon>Cryptosporangiales</taxon>
        <taxon>Cryptosporangiaceae</taxon>
        <taxon>Cryptosporangium</taxon>
    </lineage>
</organism>
<proteinExistence type="predicted"/>
<dbReference type="InParanoid" id="A0A545AQ20"/>
<dbReference type="EMBL" id="VIRS01000016">
    <property type="protein sequence ID" value="TQS42835.1"/>
    <property type="molecule type" value="Genomic_DNA"/>
</dbReference>
<dbReference type="AlphaFoldDB" id="A0A545AQ20"/>
<reference evidence="1 2" key="1">
    <citation type="submission" date="2019-07" db="EMBL/GenBank/DDBJ databases">
        <title>Cryptosporangium phraense sp. nov., isolated from plant litter.</title>
        <authorList>
            <person name="Suriyachadkun C."/>
        </authorList>
    </citation>
    <scope>NUCLEOTIDE SEQUENCE [LARGE SCALE GENOMIC DNA]</scope>
    <source>
        <strain evidence="1 2">A-T 5661</strain>
    </source>
</reference>
<evidence type="ECO:0000313" key="2">
    <source>
        <dbReference type="Proteomes" id="UP000317982"/>
    </source>
</evidence>